<comment type="caution">
    <text evidence="1">The sequence shown here is derived from an EMBL/GenBank/DDBJ whole genome shotgun (WGS) entry which is preliminary data.</text>
</comment>
<protein>
    <submittedName>
        <fullName evidence="1">Uncharacterized protein</fullName>
    </submittedName>
</protein>
<evidence type="ECO:0000313" key="1">
    <source>
        <dbReference type="EMBL" id="KAL1887278.1"/>
    </source>
</evidence>
<proteinExistence type="predicted"/>
<dbReference type="EMBL" id="JAWDJO010000334">
    <property type="protein sequence ID" value="KAL1887278.1"/>
    <property type="molecule type" value="Genomic_DNA"/>
</dbReference>
<reference evidence="1 2" key="1">
    <citation type="journal article" date="2024" name="IMA Fungus">
        <title>IMA Genome - F19 : A genome assembly and annotation guide to empower mycologists, including annotated draft genome sequences of Ceratocystis pirilliformis, Diaporthe australafricana, Fusarium ophioides, Paecilomyces lecythidis, and Sporothrix stenoceras.</title>
        <authorList>
            <person name="Aylward J."/>
            <person name="Wilson A.M."/>
            <person name="Visagie C.M."/>
            <person name="Spraker J."/>
            <person name="Barnes I."/>
            <person name="Buitendag C."/>
            <person name="Ceriani C."/>
            <person name="Del Mar Angel L."/>
            <person name="du Plessis D."/>
            <person name="Fuchs T."/>
            <person name="Gasser K."/>
            <person name="Kramer D."/>
            <person name="Li W."/>
            <person name="Munsamy K."/>
            <person name="Piso A."/>
            <person name="Price J.L."/>
            <person name="Sonnekus B."/>
            <person name="Thomas C."/>
            <person name="van der Nest A."/>
            <person name="van Dijk A."/>
            <person name="van Heerden A."/>
            <person name="van Vuuren N."/>
            <person name="Yilmaz N."/>
            <person name="Duong T.A."/>
            <person name="van der Merwe N.A."/>
            <person name="Wingfield M.J."/>
            <person name="Wingfield B.D."/>
        </authorList>
    </citation>
    <scope>NUCLEOTIDE SEQUENCE [LARGE SCALE GENOMIC DNA]</scope>
    <source>
        <strain evidence="1 2">CMW 12675</strain>
    </source>
</reference>
<accession>A0ABR3YHG7</accession>
<name>A0ABR3YHG7_9PEZI</name>
<dbReference type="Proteomes" id="UP001583280">
    <property type="component" value="Unassembled WGS sequence"/>
</dbReference>
<organism evidence="1 2">
    <name type="scientific">Ceratocystis pirilliformis</name>
    <dbReference type="NCBI Taxonomy" id="259994"/>
    <lineage>
        <taxon>Eukaryota</taxon>
        <taxon>Fungi</taxon>
        <taxon>Dikarya</taxon>
        <taxon>Ascomycota</taxon>
        <taxon>Pezizomycotina</taxon>
        <taxon>Sordariomycetes</taxon>
        <taxon>Hypocreomycetidae</taxon>
        <taxon>Microascales</taxon>
        <taxon>Ceratocystidaceae</taxon>
        <taxon>Ceratocystis</taxon>
    </lineage>
</organism>
<gene>
    <name evidence="1" type="ORF">Cpir12675_006611</name>
</gene>
<keyword evidence="2" id="KW-1185">Reference proteome</keyword>
<sequence>MKLGLVMDTNCGNNGKAVGKRTGPVRKAGIPNLISRLQHFDTLKGGPLPAPFTNLNLYA</sequence>
<evidence type="ECO:0000313" key="2">
    <source>
        <dbReference type="Proteomes" id="UP001583280"/>
    </source>
</evidence>